<sequence>MDALKVLQLEAETIWPPVDGGLGDATIAVTAVTYDGQSITITGATLLAPDSAIGVSIARCWLLESTTSYSVPPGLRLVSTAGSYRPPSGWSAEEWDSLMNGDQGPWVALVEGEQVLSLAHCARLTDRAAEVGVQTEDQARGRGLASVTVLAWTERMRHWDLTLLYSAFEANRASHRVAAKCQATPLGRLTRVFAEPSSAEAG</sequence>
<dbReference type="InterPro" id="IPR016181">
    <property type="entry name" value="Acyl_CoA_acyltransferase"/>
</dbReference>
<evidence type="ECO:0000313" key="2">
    <source>
        <dbReference type="EMBL" id="TCO24085.1"/>
    </source>
</evidence>
<name>A0ABY2BLL2_9ACTN</name>
<dbReference type="Proteomes" id="UP000295818">
    <property type="component" value="Unassembled WGS sequence"/>
</dbReference>
<feature type="domain" description="N-acetyltransferase" evidence="1">
    <location>
        <begin position="89"/>
        <end position="181"/>
    </location>
</feature>
<dbReference type="Pfam" id="PF00583">
    <property type="entry name" value="Acetyltransf_1"/>
    <property type="match status" value="1"/>
</dbReference>
<evidence type="ECO:0000313" key="3">
    <source>
        <dbReference type="Proteomes" id="UP000295818"/>
    </source>
</evidence>
<organism evidence="2 3">
    <name type="scientific">Kribbella orskensis</name>
    <dbReference type="NCBI Taxonomy" id="2512216"/>
    <lineage>
        <taxon>Bacteria</taxon>
        <taxon>Bacillati</taxon>
        <taxon>Actinomycetota</taxon>
        <taxon>Actinomycetes</taxon>
        <taxon>Propionibacteriales</taxon>
        <taxon>Kribbellaceae</taxon>
        <taxon>Kribbella</taxon>
    </lineage>
</organism>
<dbReference type="SUPFAM" id="SSF55729">
    <property type="entry name" value="Acyl-CoA N-acyltransferases (Nat)"/>
    <property type="match status" value="1"/>
</dbReference>
<protein>
    <submittedName>
        <fullName evidence="2">RimJ/RimL family protein N-acetyltransferase</fullName>
    </submittedName>
</protein>
<comment type="caution">
    <text evidence="2">The sequence shown here is derived from an EMBL/GenBank/DDBJ whole genome shotgun (WGS) entry which is preliminary data.</text>
</comment>
<reference evidence="2 3" key="1">
    <citation type="journal article" date="2015" name="Stand. Genomic Sci.">
        <title>Genomic Encyclopedia of Bacterial and Archaeal Type Strains, Phase III: the genomes of soil and plant-associated and newly described type strains.</title>
        <authorList>
            <person name="Whitman W.B."/>
            <person name="Woyke T."/>
            <person name="Klenk H.P."/>
            <person name="Zhou Y."/>
            <person name="Lilburn T.G."/>
            <person name="Beck B.J."/>
            <person name="De Vos P."/>
            <person name="Vandamme P."/>
            <person name="Eisen J.A."/>
            <person name="Garrity G."/>
            <person name="Hugenholtz P."/>
            <person name="Kyrpides N.C."/>
        </authorList>
    </citation>
    <scope>NUCLEOTIDE SEQUENCE [LARGE SCALE GENOMIC DNA]</scope>
    <source>
        <strain evidence="2 3">VKM Ac-2538</strain>
    </source>
</reference>
<evidence type="ECO:0000259" key="1">
    <source>
        <dbReference type="Pfam" id="PF00583"/>
    </source>
</evidence>
<dbReference type="Gene3D" id="3.40.630.30">
    <property type="match status" value="1"/>
</dbReference>
<dbReference type="EMBL" id="SLWM01000005">
    <property type="protein sequence ID" value="TCO24085.1"/>
    <property type="molecule type" value="Genomic_DNA"/>
</dbReference>
<dbReference type="RefSeq" id="WP_132189050.1">
    <property type="nucleotide sequence ID" value="NZ_SLWM01000005.1"/>
</dbReference>
<accession>A0ABY2BLL2</accession>
<gene>
    <name evidence="2" type="ORF">EV644_105117</name>
</gene>
<proteinExistence type="predicted"/>
<dbReference type="InterPro" id="IPR000182">
    <property type="entry name" value="GNAT_dom"/>
</dbReference>
<keyword evidence="3" id="KW-1185">Reference proteome</keyword>